<dbReference type="SUPFAM" id="SSF53933">
    <property type="entry name" value="Microbial ribonucleases"/>
    <property type="match status" value="1"/>
</dbReference>
<protein>
    <submittedName>
        <fullName evidence="4">Guanyl-specific ribonuclease St (RNase St)</fullName>
        <ecNumber evidence="4">3.1.27.3</ecNumber>
    </submittedName>
</protein>
<dbReference type="EC" id="3.1.27.3" evidence="4"/>
<keyword evidence="5" id="KW-1185">Reference proteome</keyword>
<feature type="signal peptide" evidence="3">
    <location>
        <begin position="1"/>
        <end position="31"/>
    </location>
</feature>
<dbReference type="Proteomes" id="UP000019277">
    <property type="component" value="Unassembled WGS sequence"/>
</dbReference>
<evidence type="ECO:0000256" key="1">
    <source>
        <dbReference type="ARBA" id="ARBA00022722"/>
    </source>
</evidence>
<organism evidence="4 5">
    <name type="scientific">Actinokineospora spheciospongiae</name>
    <dbReference type="NCBI Taxonomy" id="909613"/>
    <lineage>
        <taxon>Bacteria</taxon>
        <taxon>Bacillati</taxon>
        <taxon>Actinomycetota</taxon>
        <taxon>Actinomycetes</taxon>
        <taxon>Pseudonocardiales</taxon>
        <taxon>Pseudonocardiaceae</taxon>
        <taxon>Actinokineospora</taxon>
    </lineage>
</organism>
<keyword evidence="1" id="KW-0540">Nuclease</keyword>
<dbReference type="eggNOG" id="COG4290">
    <property type="taxonomic scope" value="Bacteria"/>
</dbReference>
<accession>W7IWY6</accession>
<dbReference type="OrthoDB" id="5326845at2"/>
<dbReference type="Gene3D" id="3.10.450.30">
    <property type="entry name" value="Microbial ribonucleases"/>
    <property type="match status" value="1"/>
</dbReference>
<keyword evidence="2 4" id="KW-0378">Hydrolase</keyword>
<comment type="caution">
    <text evidence="4">The sequence shown here is derived from an EMBL/GenBank/DDBJ whole genome shotgun (WGS) entry which is preliminary data.</text>
</comment>
<evidence type="ECO:0000256" key="3">
    <source>
        <dbReference type="SAM" id="SignalP"/>
    </source>
</evidence>
<dbReference type="RefSeq" id="WP_035284111.1">
    <property type="nucleotide sequence ID" value="NZ_AYXG01000136.1"/>
</dbReference>
<sequence length="144" mass="14916">MSNITLKMVKPLLALVFATLALLGLAGPAAAAPALPDPAATALAQPACGNTSSYDLVRLSALPAQATDTYELIQTGGPFPFTQDGTVFQNREGVLPACAAGYYHEYTVITPGSGDRGARRIVTGGGGEYFYTGDHYGSFSLIDV</sequence>
<dbReference type="GO" id="GO:0003723">
    <property type="term" value="F:RNA binding"/>
    <property type="evidence" value="ECO:0007669"/>
    <property type="project" value="InterPro"/>
</dbReference>
<feature type="chain" id="PRO_5004896051" evidence="3">
    <location>
        <begin position="32"/>
        <end position="144"/>
    </location>
</feature>
<dbReference type="EMBL" id="AYXG01000136">
    <property type="protein sequence ID" value="EWC60971.1"/>
    <property type="molecule type" value="Genomic_DNA"/>
</dbReference>
<keyword evidence="3" id="KW-0732">Signal</keyword>
<dbReference type="AlphaFoldDB" id="W7IWY6"/>
<proteinExistence type="predicted"/>
<name>W7IWY6_9PSEU</name>
<dbReference type="InterPro" id="IPR016191">
    <property type="entry name" value="Ribonuclease/ribotoxin"/>
</dbReference>
<dbReference type="Pfam" id="PF00545">
    <property type="entry name" value="Ribonuclease"/>
    <property type="match status" value="1"/>
</dbReference>
<dbReference type="GO" id="GO:0004521">
    <property type="term" value="F:RNA endonuclease activity"/>
    <property type="evidence" value="ECO:0007669"/>
    <property type="project" value="InterPro"/>
</dbReference>
<evidence type="ECO:0000313" key="4">
    <source>
        <dbReference type="EMBL" id="EWC60971.1"/>
    </source>
</evidence>
<evidence type="ECO:0000256" key="2">
    <source>
        <dbReference type="ARBA" id="ARBA00022801"/>
    </source>
</evidence>
<dbReference type="PATRIC" id="fig|909613.9.peg.3705"/>
<dbReference type="STRING" id="909613.UO65_3704"/>
<gene>
    <name evidence="4" type="ORF">UO65_3704</name>
</gene>
<dbReference type="InterPro" id="IPR000026">
    <property type="entry name" value="N1-like"/>
</dbReference>
<dbReference type="GO" id="GO:0016787">
    <property type="term" value="F:hydrolase activity"/>
    <property type="evidence" value="ECO:0007669"/>
    <property type="project" value="UniProtKB-KW"/>
</dbReference>
<dbReference type="CDD" id="cd00607">
    <property type="entry name" value="RNase_Sa"/>
    <property type="match status" value="1"/>
</dbReference>
<reference evidence="4 5" key="1">
    <citation type="journal article" date="2014" name="Genome Announc.">
        <title>Draft Genome Sequence of the Antitrypanosomally Active Sponge-Associated Bacterium Actinokineospora sp. Strain EG49.</title>
        <authorList>
            <person name="Harjes J."/>
            <person name="Ryu T."/>
            <person name="Abdelmohsen U.R."/>
            <person name="Moitinho-Silva L."/>
            <person name="Horn H."/>
            <person name="Ravasi T."/>
            <person name="Hentschel U."/>
        </authorList>
    </citation>
    <scope>NUCLEOTIDE SEQUENCE [LARGE SCALE GENOMIC DNA]</scope>
    <source>
        <strain evidence="4 5">EG49</strain>
    </source>
</reference>
<evidence type="ECO:0000313" key="5">
    <source>
        <dbReference type="Proteomes" id="UP000019277"/>
    </source>
</evidence>